<protein>
    <recommendedName>
        <fullName evidence="4">BED-type domain-containing protein</fullName>
    </recommendedName>
</protein>
<evidence type="ECO:0000259" key="4">
    <source>
        <dbReference type="Pfam" id="PF02892"/>
    </source>
</evidence>
<dbReference type="EMBL" id="JACXVP010000012">
    <property type="protein sequence ID" value="KAG5569921.1"/>
    <property type="molecule type" value="Genomic_DNA"/>
</dbReference>
<dbReference type="AlphaFoldDB" id="A0A9J5W3D6"/>
<dbReference type="InterPro" id="IPR003656">
    <property type="entry name" value="Znf_BED"/>
</dbReference>
<dbReference type="GO" id="GO:0008270">
    <property type="term" value="F:zinc ion binding"/>
    <property type="evidence" value="ECO:0007669"/>
    <property type="project" value="UniProtKB-KW"/>
</dbReference>
<evidence type="ECO:0000256" key="1">
    <source>
        <dbReference type="ARBA" id="ARBA00022723"/>
    </source>
</evidence>
<dbReference type="InterPro" id="IPR053031">
    <property type="entry name" value="Cuticle_assoc_protein"/>
</dbReference>
<dbReference type="GO" id="GO:1990837">
    <property type="term" value="F:sequence-specific double-stranded DNA binding"/>
    <property type="evidence" value="ECO:0007669"/>
    <property type="project" value="TreeGrafter"/>
</dbReference>
<keyword evidence="6" id="KW-1185">Reference proteome</keyword>
<feature type="domain" description="BED-type" evidence="4">
    <location>
        <begin position="2"/>
        <end position="41"/>
    </location>
</feature>
<dbReference type="GO" id="GO:0006357">
    <property type="term" value="P:regulation of transcription by RNA polymerase II"/>
    <property type="evidence" value="ECO:0007669"/>
    <property type="project" value="TreeGrafter"/>
</dbReference>
<dbReference type="OrthoDB" id="1306030at2759"/>
<dbReference type="SUPFAM" id="SSF57667">
    <property type="entry name" value="beta-beta-alpha zinc fingers"/>
    <property type="match status" value="1"/>
</dbReference>
<gene>
    <name evidence="5" type="ORF">H5410_059687</name>
</gene>
<dbReference type="InterPro" id="IPR036236">
    <property type="entry name" value="Znf_C2H2_sf"/>
</dbReference>
<evidence type="ECO:0000313" key="5">
    <source>
        <dbReference type="EMBL" id="KAG5569921.1"/>
    </source>
</evidence>
<dbReference type="PANTHER" id="PTHR34396">
    <property type="entry name" value="OS03G0264950 PROTEIN-RELATED"/>
    <property type="match status" value="1"/>
</dbReference>
<reference evidence="5 6" key="1">
    <citation type="submission" date="2020-09" db="EMBL/GenBank/DDBJ databases">
        <title>De no assembly of potato wild relative species, Solanum commersonii.</title>
        <authorList>
            <person name="Cho K."/>
        </authorList>
    </citation>
    <scope>NUCLEOTIDE SEQUENCE [LARGE SCALE GENOMIC DNA]</scope>
    <source>
        <strain evidence="5">LZ3.2</strain>
        <tissue evidence="5">Leaf</tissue>
    </source>
</reference>
<proteinExistence type="predicted"/>
<keyword evidence="3" id="KW-0862">Zinc</keyword>
<comment type="caution">
    <text evidence="5">The sequence shown here is derived from an EMBL/GenBank/DDBJ whole genome shotgun (WGS) entry which is preliminary data.</text>
</comment>
<dbReference type="PANTHER" id="PTHR34396:SF27">
    <property type="entry name" value="OS08G0208700 PROTEIN"/>
    <property type="match status" value="1"/>
</dbReference>
<name>A0A9J5W3D6_SOLCO</name>
<keyword evidence="2" id="KW-0863">Zinc-finger</keyword>
<accession>A0A9J5W3D6</accession>
<evidence type="ECO:0000256" key="3">
    <source>
        <dbReference type="ARBA" id="ARBA00022833"/>
    </source>
</evidence>
<evidence type="ECO:0000313" key="6">
    <source>
        <dbReference type="Proteomes" id="UP000824120"/>
    </source>
</evidence>
<organism evidence="5 6">
    <name type="scientific">Solanum commersonii</name>
    <name type="common">Commerson's wild potato</name>
    <name type="synonym">Commerson's nightshade</name>
    <dbReference type="NCBI Taxonomy" id="4109"/>
    <lineage>
        <taxon>Eukaryota</taxon>
        <taxon>Viridiplantae</taxon>
        <taxon>Streptophyta</taxon>
        <taxon>Embryophyta</taxon>
        <taxon>Tracheophyta</taxon>
        <taxon>Spermatophyta</taxon>
        <taxon>Magnoliopsida</taxon>
        <taxon>eudicotyledons</taxon>
        <taxon>Gunneridae</taxon>
        <taxon>Pentapetalae</taxon>
        <taxon>asterids</taxon>
        <taxon>lamiids</taxon>
        <taxon>Solanales</taxon>
        <taxon>Solanaceae</taxon>
        <taxon>Solanoideae</taxon>
        <taxon>Solaneae</taxon>
        <taxon>Solanum</taxon>
    </lineage>
</organism>
<dbReference type="Proteomes" id="UP000824120">
    <property type="component" value="Chromosome 12"/>
</dbReference>
<dbReference type="GO" id="GO:0005634">
    <property type="term" value="C:nucleus"/>
    <property type="evidence" value="ECO:0007669"/>
    <property type="project" value="TreeGrafter"/>
</dbReference>
<sequence length="87" mass="10175">MVWQHFEKWIDEDGAIKAKCKHCGDNYAADTINGTSQMLTHRSEEALWSECMVIYVIVNTWKFDQELIRKALARMIIIDEQPFSMHG</sequence>
<keyword evidence="1" id="KW-0479">Metal-binding</keyword>
<dbReference type="Pfam" id="PF02892">
    <property type="entry name" value="zf-BED"/>
    <property type="match status" value="1"/>
</dbReference>
<evidence type="ECO:0000256" key="2">
    <source>
        <dbReference type="ARBA" id="ARBA00022771"/>
    </source>
</evidence>